<dbReference type="GO" id="GO:0003700">
    <property type="term" value="F:DNA-binding transcription factor activity"/>
    <property type="evidence" value="ECO:0007669"/>
    <property type="project" value="InterPro"/>
</dbReference>
<accession>A0A939ERC9</accession>
<evidence type="ECO:0000256" key="4">
    <source>
        <dbReference type="ARBA" id="ARBA00023163"/>
    </source>
</evidence>
<dbReference type="EMBL" id="JAFLNF010000009">
    <property type="protein sequence ID" value="MBO0347264.1"/>
    <property type="molecule type" value="Genomic_DNA"/>
</dbReference>
<dbReference type="PANTHER" id="PTHR30537:SF74">
    <property type="entry name" value="HTH-TYPE TRANSCRIPTIONAL REGULATOR TRPI"/>
    <property type="match status" value="1"/>
</dbReference>
<dbReference type="FunFam" id="1.10.10.10:FF:000038">
    <property type="entry name" value="Glycine cleavage system transcriptional activator"/>
    <property type="match status" value="1"/>
</dbReference>
<sequence length="300" mass="33422">MTELPPLSALRAFEAAARHMSFTRAADDLGMTQAAVSYQIKLLEEKLGFPLFMRKPRKIELTAKGHQLSGRLICAFSDLRNAVDSVREQSESVLTISCNTTFAMQWLAARLSSFEQRHPKLMVRIVPYDTSEVPQFLDSDIAVTACHPAPNDWVQHDIVSVHFTPMLSPALLKDKPALKTPADLLSLPLIGPHDPWWALWFAEAGMPDTDLSHLTSSRMGSQALEGNRALAGQGVGILTPFFYRQHLDAGLLIQPFEQVTEITEQSWALAYPQSSSSNPRIRQFRSWLADELKNDGVELG</sequence>
<keyword evidence="2" id="KW-0805">Transcription regulation</keyword>
<dbReference type="InterPro" id="IPR000847">
    <property type="entry name" value="LysR_HTH_N"/>
</dbReference>
<name>A0A939ERC9_9HYPH</name>
<keyword evidence="7" id="KW-1185">Reference proteome</keyword>
<feature type="domain" description="HTH lysR-type" evidence="5">
    <location>
        <begin position="5"/>
        <end position="62"/>
    </location>
</feature>
<dbReference type="Pfam" id="PF03466">
    <property type="entry name" value="LysR_substrate"/>
    <property type="match status" value="1"/>
</dbReference>
<proteinExistence type="inferred from homology"/>
<dbReference type="SUPFAM" id="SSF53850">
    <property type="entry name" value="Periplasmic binding protein-like II"/>
    <property type="match status" value="1"/>
</dbReference>
<comment type="similarity">
    <text evidence="1">Belongs to the LysR transcriptional regulatory family.</text>
</comment>
<protein>
    <submittedName>
        <fullName evidence="6">LysR family transcriptional regulator</fullName>
    </submittedName>
</protein>
<dbReference type="GO" id="GO:0043565">
    <property type="term" value="F:sequence-specific DNA binding"/>
    <property type="evidence" value="ECO:0007669"/>
    <property type="project" value="TreeGrafter"/>
</dbReference>
<reference evidence="6" key="1">
    <citation type="submission" date="2021-03" db="EMBL/GenBank/DDBJ databases">
        <title>Roseibium sp. CAU 1637 isolated from Incheon.</title>
        <authorList>
            <person name="Kim W."/>
        </authorList>
    </citation>
    <scope>NUCLEOTIDE SEQUENCE</scope>
    <source>
        <strain evidence="6">CAU 1637</strain>
    </source>
</reference>
<dbReference type="Gene3D" id="3.40.190.10">
    <property type="entry name" value="Periplasmic binding protein-like II"/>
    <property type="match status" value="2"/>
</dbReference>
<dbReference type="Proteomes" id="UP000664779">
    <property type="component" value="Unassembled WGS sequence"/>
</dbReference>
<dbReference type="InterPro" id="IPR036388">
    <property type="entry name" value="WH-like_DNA-bd_sf"/>
</dbReference>
<evidence type="ECO:0000256" key="1">
    <source>
        <dbReference type="ARBA" id="ARBA00009437"/>
    </source>
</evidence>
<evidence type="ECO:0000256" key="3">
    <source>
        <dbReference type="ARBA" id="ARBA00023125"/>
    </source>
</evidence>
<dbReference type="GO" id="GO:0006351">
    <property type="term" value="P:DNA-templated transcription"/>
    <property type="evidence" value="ECO:0007669"/>
    <property type="project" value="TreeGrafter"/>
</dbReference>
<dbReference type="Gene3D" id="1.10.10.10">
    <property type="entry name" value="Winged helix-like DNA-binding domain superfamily/Winged helix DNA-binding domain"/>
    <property type="match status" value="1"/>
</dbReference>
<dbReference type="PROSITE" id="PS50931">
    <property type="entry name" value="HTH_LYSR"/>
    <property type="match status" value="1"/>
</dbReference>
<evidence type="ECO:0000313" key="6">
    <source>
        <dbReference type="EMBL" id="MBO0347264.1"/>
    </source>
</evidence>
<dbReference type="PANTHER" id="PTHR30537">
    <property type="entry name" value="HTH-TYPE TRANSCRIPTIONAL REGULATOR"/>
    <property type="match status" value="1"/>
</dbReference>
<dbReference type="SUPFAM" id="SSF46785">
    <property type="entry name" value="Winged helix' DNA-binding domain"/>
    <property type="match status" value="1"/>
</dbReference>
<dbReference type="InterPro" id="IPR058163">
    <property type="entry name" value="LysR-type_TF_proteobact-type"/>
</dbReference>
<dbReference type="RefSeq" id="WP_206944131.1">
    <property type="nucleotide sequence ID" value="NZ_JAFLNF010000009.1"/>
</dbReference>
<dbReference type="InterPro" id="IPR036390">
    <property type="entry name" value="WH_DNA-bd_sf"/>
</dbReference>
<keyword evidence="4" id="KW-0804">Transcription</keyword>
<evidence type="ECO:0000259" key="5">
    <source>
        <dbReference type="PROSITE" id="PS50931"/>
    </source>
</evidence>
<dbReference type="PRINTS" id="PR00039">
    <property type="entry name" value="HTHLYSR"/>
</dbReference>
<evidence type="ECO:0000313" key="7">
    <source>
        <dbReference type="Proteomes" id="UP000664779"/>
    </source>
</evidence>
<comment type="caution">
    <text evidence="6">The sequence shown here is derived from an EMBL/GenBank/DDBJ whole genome shotgun (WGS) entry which is preliminary data.</text>
</comment>
<dbReference type="AlphaFoldDB" id="A0A939ERC9"/>
<gene>
    <name evidence="6" type="ORF">J0X15_18690</name>
</gene>
<dbReference type="Pfam" id="PF00126">
    <property type="entry name" value="HTH_1"/>
    <property type="match status" value="1"/>
</dbReference>
<dbReference type="InterPro" id="IPR005119">
    <property type="entry name" value="LysR_subst-bd"/>
</dbReference>
<keyword evidence="3" id="KW-0238">DNA-binding</keyword>
<evidence type="ECO:0000256" key="2">
    <source>
        <dbReference type="ARBA" id="ARBA00023015"/>
    </source>
</evidence>
<organism evidence="6 7">
    <name type="scientific">Roseibium limicola</name>
    <dbReference type="NCBI Taxonomy" id="2816037"/>
    <lineage>
        <taxon>Bacteria</taxon>
        <taxon>Pseudomonadati</taxon>
        <taxon>Pseudomonadota</taxon>
        <taxon>Alphaproteobacteria</taxon>
        <taxon>Hyphomicrobiales</taxon>
        <taxon>Stappiaceae</taxon>
        <taxon>Roseibium</taxon>
    </lineage>
</organism>